<comment type="caution">
    <text evidence="2">The sequence shown here is derived from an EMBL/GenBank/DDBJ whole genome shotgun (WGS) entry which is preliminary data.</text>
</comment>
<reference evidence="3" key="1">
    <citation type="journal article" date="2019" name="Int. J. Syst. Evol. Microbiol.">
        <title>The Global Catalogue of Microorganisms (GCM) 10K type strain sequencing project: providing services to taxonomists for standard genome sequencing and annotation.</title>
        <authorList>
            <consortium name="The Broad Institute Genomics Platform"/>
            <consortium name="The Broad Institute Genome Sequencing Center for Infectious Disease"/>
            <person name="Wu L."/>
            <person name="Ma J."/>
        </authorList>
    </citation>
    <scope>NUCLEOTIDE SEQUENCE [LARGE SCALE GENOMIC DNA]</scope>
    <source>
        <strain evidence="3">KCTC 52232</strain>
    </source>
</reference>
<dbReference type="RefSeq" id="WP_377129383.1">
    <property type="nucleotide sequence ID" value="NZ_JBHUON010000020.1"/>
</dbReference>
<feature type="transmembrane region" description="Helical" evidence="1">
    <location>
        <begin position="84"/>
        <end position="115"/>
    </location>
</feature>
<evidence type="ECO:0000256" key="1">
    <source>
        <dbReference type="SAM" id="Phobius"/>
    </source>
</evidence>
<evidence type="ECO:0000313" key="2">
    <source>
        <dbReference type="EMBL" id="MFD2866069.1"/>
    </source>
</evidence>
<gene>
    <name evidence="2" type="ORF">ACFSYC_15335</name>
</gene>
<keyword evidence="1" id="KW-0472">Membrane</keyword>
<organism evidence="2 3">
    <name type="scientific">Mucilaginibacter antarcticus</name>
    <dbReference type="NCBI Taxonomy" id="1855725"/>
    <lineage>
        <taxon>Bacteria</taxon>
        <taxon>Pseudomonadati</taxon>
        <taxon>Bacteroidota</taxon>
        <taxon>Sphingobacteriia</taxon>
        <taxon>Sphingobacteriales</taxon>
        <taxon>Sphingobacteriaceae</taxon>
        <taxon>Mucilaginibacter</taxon>
    </lineage>
</organism>
<proteinExistence type="predicted"/>
<keyword evidence="1" id="KW-0812">Transmembrane</keyword>
<name>A0ABW5XTL4_9SPHI</name>
<evidence type="ECO:0000313" key="3">
    <source>
        <dbReference type="Proteomes" id="UP001597601"/>
    </source>
</evidence>
<protein>
    <submittedName>
        <fullName evidence="2">Uncharacterized protein</fullName>
    </submittedName>
</protein>
<accession>A0ABW5XTL4</accession>
<sequence>MELTREPSGEEVALPKSFFSPHLNGMDTARMEMNRFSADSGIYKLKVIEGTSASLFEKLFSKLFPAKNLNYTQYFIQLRESRPVYYIIAAIPLFTISAFCIIGGLVGGFLAPVILTDMGVTFS</sequence>
<dbReference type="Proteomes" id="UP001597601">
    <property type="component" value="Unassembled WGS sequence"/>
</dbReference>
<keyword evidence="1" id="KW-1133">Transmembrane helix</keyword>
<keyword evidence="3" id="KW-1185">Reference proteome</keyword>
<dbReference type="EMBL" id="JBHUON010000020">
    <property type="protein sequence ID" value="MFD2866069.1"/>
    <property type="molecule type" value="Genomic_DNA"/>
</dbReference>